<protein>
    <submittedName>
        <fullName evidence="3">BPTI/Kunitz inhibitor domain-containing protein</fullName>
    </submittedName>
</protein>
<dbReference type="SMART" id="SM00131">
    <property type="entry name" value="KU"/>
    <property type="match status" value="1"/>
</dbReference>
<dbReference type="AlphaFoldDB" id="A0A0M3IWL8"/>
<sequence length="164" mass="17759">MASNLLSITKCSAQNPYSCPSGHWCHIGGTPETTVCCPGASDPCQLPVSQGVVSGMGPFTRWFYDRTSGICKPFQYTGIGGNENNFLTKEDCSAKCPEFFNPCYTGDPLRDLETASIRYCDPNSPFSCPNNYYCHVGENSQTTVCCPGSAVSYLHVTLLLLLAI</sequence>
<evidence type="ECO:0000259" key="1">
    <source>
        <dbReference type="PROSITE" id="PS50279"/>
    </source>
</evidence>
<evidence type="ECO:0000313" key="2">
    <source>
        <dbReference type="Proteomes" id="UP000036681"/>
    </source>
</evidence>
<dbReference type="WBParaSite" id="ALUE_0002314601-mRNA-1">
    <property type="protein sequence ID" value="ALUE_0002314601-mRNA-1"/>
    <property type="gene ID" value="ALUE_0002314601"/>
</dbReference>
<dbReference type="SMART" id="SM00289">
    <property type="entry name" value="WR1"/>
    <property type="match status" value="2"/>
</dbReference>
<dbReference type="Gene3D" id="4.10.410.10">
    <property type="entry name" value="Pancreatic trypsin inhibitor Kunitz domain"/>
    <property type="match status" value="1"/>
</dbReference>
<dbReference type="InterPro" id="IPR006150">
    <property type="entry name" value="Cys_repeat_1"/>
</dbReference>
<dbReference type="InterPro" id="IPR053014">
    <property type="entry name" value="Cuticle_assoc_divergent"/>
</dbReference>
<accession>A0A0M3IWL8</accession>
<keyword evidence="2" id="KW-1185">Reference proteome</keyword>
<reference evidence="3" key="1">
    <citation type="submission" date="2017-02" db="UniProtKB">
        <authorList>
            <consortium name="WormBaseParasite"/>
        </authorList>
    </citation>
    <scope>IDENTIFICATION</scope>
</reference>
<evidence type="ECO:0000313" key="3">
    <source>
        <dbReference type="WBParaSite" id="ALUE_0002314601-mRNA-1"/>
    </source>
</evidence>
<dbReference type="GO" id="GO:0004867">
    <property type="term" value="F:serine-type endopeptidase inhibitor activity"/>
    <property type="evidence" value="ECO:0007669"/>
    <property type="project" value="InterPro"/>
</dbReference>
<feature type="domain" description="BPTI/Kunitz inhibitor" evidence="1">
    <location>
        <begin position="44"/>
        <end position="96"/>
    </location>
</feature>
<dbReference type="InterPro" id="IPR002223">
    <property type="entry name" value="Kunitz_BPTI"/>
</dbReference>
<dbReference type="PROSITE" id="PS50279">
    <property type="entry name" value="BPTI_KUNITZ_2"/>
    <property type="match status" value="1"/>
</dbReference>
<name>A0A0M3IWL8_ASCLU</name>
<dbReference type="CDD" id="cd22593">
    <property type="entry name" value="Kunitz_conkunitzin"/>
    <property type="match status" value="1"/>
</dbReference>
<dbReference type="PANTHER" id="PTHR46339:SF2">
    <property type="entry name" value="BPTI_KUNITZ INHIBITOR DOMAIN-CONTAINING PROTEIN"/>
    <property type="match status" value="1"/>
</dbReference>
<dbReference type="Pfam" id="PF00014">
    <property type="entry name" value="Kunitz_BPTI"/>
    <property type="match status" value="1"/>
</dbReference>
<dbReference type="PANTHER" id="PTHR46339">
    <property type="entry name" value="PROTEIN CBG15282-RELATED"/>
    <property type="match status" value="1"/>
</dbReference>
<dbReference type="SUPFAM" id="SSF57362">
    <property type="entry name" value="BPTI-like"/>
    <property type="match status" value="1"/>
</dbReference>
<dbReference type="InterPro" id="IPR036880">
    <property type="entry name" value="Kunitz_BPTI_sf"/>
</dbReference>
<dbReference type="PRINTS" id="PR00759">
    <property type="entry name" value="BASICPTASE"/>
</dbReference>
<dbReference type="Pfam" id="PF14625">
    <property type="entry name" value="Lustrin_cystein"/>
    <property type="match status" value="2"/>
</dbReference>
<dbReference type="InterPro" id="IPR028150">
    <property type="entry name" value="Lustrin_cystein"/>
</dbReference>
<organism evidence="2 3">
    <name type="scientific">Ascaris lumbricoides</name>
    <name type="common">Giant roundworm</name>
    <dbReference type="NCBI Taxonomy" id="6252"/>
    <lineage>
        <taxon>Eukaryota</taxon>
        <taxon>Metazoa</taxon>
        <taxon>Ecdysozoa</taxon>
        <taxon>Nematoda</taxon>
        <taxon>Chromadorea</taxon>
        <taxon>Rhabditida</taxon>
        <taxon>Spirurina</taxon>
        <taxon>Ascaridomorpha</taxon>
        <taxon>Ascaridoidea</taxon>
        <taxon>Ascarididae</taxon>
        <taxon>Ascaris</taxon>
    </lineage>
</organism>
<proteinExistence type="predicted"/>
<dbReference type="Proteomes" id="UP000036681">
    <property type="component" value="Unplaced"/>
</dbReference>